<evidence type="ECO:0000313" key="4">
    <source>
        <dbReference type="Proteomes" id="UP000001542"/>
    </source>
</evidence>
<protein>
    <submittedName>
        <fullName evidence="3">Uncharacterized protein</fullName>
    </submittedName>
</protein>
<feature type="compositionally biased region" description="Polar residues" evidence="2">
    <location>
        <begin position="59"/>
        <end position="76"/>
    </location>
</feature>
<dbReference type="VEuPathDB" id="TrichDB:TVAG_102680"/>
<evidence type="ECO:0000256" key="2">
    <source>
        <dbReference type="SAM" id="MobiDB-lite"/>
    </source>
</evidence>
<dbReference type="VEuPathDB" id="TrichDB:TVAGG3_0757670"/>
<proteinExistence type="predicted"/>
<name>A2ECX4_TRIV3</name>
<dbReference type="KEGG" id="tva:4767441"/>
<keyword evidence="4" id="KW-1185">Reference proteome</keyword>
<reference evidence="3" key="1">
    <citation type="submission" date="2006-10" db="EMBL/GenBank/DDBJ databases">
        <authorList>
            <person name="Amadeo P."/>
            <person name="Zhao Q."/>
            <person name="Wortman J."/>
            <person name="Fraser-Liggett C."/>
            <person name="Carlton J."/>
        </authorList>
    </citation>
    <scope>NUCLEOTIDE SEQUENCE</scope>
    <source>
        <strain evidence="3">G3</strain>
    </source>
</reference>
<keyword evidence="1" id="KW-0175">Coiled coil</keyword>
<evidence type="ECO:0000313" key="3">
    <source>
        <dbReference type="EMBL" id="EAY09519.1"/>
    </source>
</evidence>
<dbReference type="InParanoid" id="A2ECX4"/>
<evidence type="ECO:0000256" key="1">
    <source>
        <dbReference type="SAM" id="Coils"/>
    </source>
</evidence>
<dbReference type="AlphaFoldDB" id="A2ECX4"/>
<feature type="coiled-coil region" evidence="1">
    <location>
        <begin position="233"/>
        <end position="288"/>
    </location>
</feature>
<organism evidence="3 4">
    <name type="scientific">Trichomonas vaginalis (strain ATCC PRA-98 / G3)</name>
    <dbReference type="NCBI Taxonomy" id="412133"/>
    <lineage>
        <taxon>Eukaryota</taxon>
        <taxon>Metamonada</taxon>
        <taxon>Parabasalia</taxon>
        <taxon>Trichomonadida</taxon>
        <taxon>Trichomonadidae</taxon>
        <taxon>Trichomonas</taxon>
    </lineage>
</organism>
<reference evidence="3" key="2">
    <citation type="journal article" date="2007" name="Science">
        <title>Draft genome sequence of the sexually transmitted pathogen Trichomonas vaginalis.</title>
        <authorList>
            <person name="Carlton J.M."/>
            <person name="Hirt R.P."/>
            <person name="Silva J.C."/>
            <person name="Delcher A.L."/>
            <person name="Schatz M."/>
            <person name="Zhao Q."/>
            <person name="Wortman J.R."/>
            <person name="Bidwell S.L."/>
            <person name="Alsmark U.C.M."/>
            <person name="Besteiro S."/>
            <person name="Sicheritz-Ponten T."/>
            <person name="Noel C.J."/>
            <person name="Dacks J.B."/>
            <person name="Foster P.G."/>
            <person name="Simillion C."/>
            <person name="Van de Peer Y."/>
            <person name="Miranda-Saavedra D."/>
            <person name="Barton G.J."/>
            <person name="Westrop G.D."/>
            <person name="Mueller S."/>
            <person name="Dessi D."/>
            <person name="Fiori P.L."/>
            <person name="Ren Q."/>
            <person name="Paulsen I."/>
            <person name="Zhang H."/>
            <person name="Bastida-Corcuera F.D."/>
            <person name="Simoes-Barbosa A."/>
            <person name="Brown M.T."/>
            <person name="Hayes R.D."/>
            <person name="Mukherjee M."/>
            <person name="Okumura C.Y."/>
            <person name="Schneider R."/>
            <person name="Smith A.J."/>
            <person name="Vanacova S."/>
            <person name="Villalvazo M."/>
            <person name="Haas B.J."/>
            <person name="Pertea M."/>
            <person name="Feldblyum T.V."/>
            <person name="Utterback T.R."/>
            <person name="Shu C.L."/>
            <person name="Osoegawa K."/>
            <person name="de Jong P.J."/>
            <person name="Hrdy I."/>
            <person name="Horvathova L."/>
            <person name="Zubacova Z."/>
            <person name="Dolezal P."/>
            <person name="Malik S.B."/>
            <person name="Logsdon J.M. Jr."/>
            <person name="Henze K."/>
            <person name="Gupta A."/>
            <person name="Wang C.C."/>
            <person name="Dunne R.L."/>
            <person name="Upcroft J.A."/>
            <person name="Upcroft P."/>
            <person name="White O."/>
            <person name="Salzberg S.L."/>
            <person name="Tang P."/>
            <person name="Chiu C.-H."/>
            <person name="Lee Y.-S."/>
            <person name="Embley T.M."/>
            <person name="Coombs G.H."/>
            <person name="Mottram J.C."/>
            <person name="Tachezy J."/>
            <person name="Fraser-Liggett C.M."/>
            <person name="Johnson P.J."/>
        </authorList>
    </citation>
    <scope>NUCLEOTIDE SEQUENCE [LARGE SCALE GENOMIC DNA]</scope>
    <source>
        <strain evidence="3">G3</strain>
    </source>
</reference>
<feature type="region of interest" description="Disordered" evidence="2">
    <location>
        <begin position="57"/>
        <end position="86"/>
    </location>
</feature>
<dbReference type="SMR" id="A2ECX4"/>
<gene>
    <name evidence="3" type="ORF">TVAG_102680</name>
</gene>
<feature type="coiled-coil region" evidence="1">
    <location>
        <begin position="90"/>
        <end position="149"/>
    </location>
</feature>
<dbReference type="EMBL" id="DS113356">
    <property type="protein sequence ID" value="EAY09519.1"/>
    <property type="molecule type" value="Genomic_DNA"/>
</dbReference>
<dbReference type="OrthoDB" id="10505287at2759"/>
<accession>A2ECX4</accession>
<dbReference type="RefSeq" id="XP_001321742.1">
    <property type="nucleotide sequence ID" value="XM_001321707.1"/>
</dbReference>
<dbReference type="Proteomes" id="UP000001542">
    <property type="component" value="Unassembled WGS sequence"/>
</dbReference>
<sequence length="392" mass="45425">MFQDSTFSALLEKYSEYLTDASNKDDLLALGRRIFSAESTESQQRPSINLLKEKEAELQKQQIPKNEQKVRSSPSRQGHFIPPPVQNLSQDQINEEIKNLKAKNEQLRERKKELQTQYQEMQKEYNQLIIDSVSTKDRLQKELADLRDELARTLVPTRPNILRSNTPSILPVMEELSKLNKQILDKIESFRQATRDALSHCERTALDRYKPYMEKLLHDIYENAEQLPIDQLLKRFNDSADKVESEIAQLQAELTSEHSRNENLQMESRQLEERLTAQQEEVSRMKKQQSQLVRDIAKLNQISARTMNSLKESYELLWNTDDVGEGQASSARAVVITPKVKPKAAPVPLKKIASRKNAAQTNEMKRPDVKSVEAFIENEKNDLLHQIQQDQY</sequence>